<name>A0A7W1X928_9BACL</name>
<evidence type="ECO:0000313" key="4">
    <source>
        <dbReference type="Proteomes" id="UP000530514"/>
    </source>
</evidence>
<dbReference type="SUPFAM" id="SSF46785">
    <property type="entry name" value="Winged helix' DNA-binding domain"/>
    <property type="match status" value="1"/>
</dbReference>
<dbReference type="InterPro" id="IPR005149">
    <property type="entry name" value="Tscrpt_reg_PadR_N"/>
</dbReference>
<accession>A0A7W1X928</accession>
<dbReference type="Pfam" id="PF03551">
    <property type="entry name" value="PadR"/>
    <property type="match status" value="1"/>
</dbReference>
<feature type="coiled-coil region" evidence="1">
    <location>
        <begin position="123"/>
        <end position="150"/>
    </location>
</feature>
<comment type="caution">
    <text evidence="3">The sequence shown here is derived from an EMBL/GenBank/DDBJ whole genome shotgun (WGS) entry which is preliminary data.</text>
</comment>
<dbReference type="Proteomes" id="UP000530514">
    <property type="component" value="Unassembled WGS sequence"/>
</dbReference>
<sequence>MKQTIKKSPIALAILSLLIEEPMHPYRMQQLLKERGKHEVINIRHRTGIYQTIDRLLRDGAIAVREKKQHEGKPELTVYEVTDKGRTAALTWLREILSTPKPEFPEFPAAVSFMMLLPSDEVVRELKKRERALECRLNATQNQLQTVTSEGLPRLFLLETEYQHAMYAAELAWVRSVIHDIDTGKIHWDQKWLREIANKFSPLDNRHS</sequence>
<evidence type="ECO:0000313" key="3">
    <source>
        <dbReference type="EMBL" id="MBA4542229.1"/>
    </source>
</evidence>
<evidence type="ECO:0000256" key="1">
    <source>
        <dbReference type="SAM" id="Coils"/>
    </source>
</evidence>
<keyword evidence="1" id="KW-0175">Coiled coil</keyword>
<dbReference type="Gene3D" id="1.10.10.10">
    <property type="entry name" value="Winged helix-like DNA-binding domain superfamily/Winged helix DNA-binding domain"/>
    <property type="match status" value="1"/>
</dbReference>
<dbReference type="InterPro" id="IPR036388">
    <property type="entry name" value="WH-like_DNA-bd_sf"/>
</dbReference>
<organism evidence="3 4">
    <name type="scientific">Thermoactinomyces daqus</name>
    <dbReference type="NCBI Taxonomy" id="1329516"/>
    <lineage>
        <taxon>Bacteria</taxon>
        <taxon>Bacillati</taxon>
        <taxon>Bacillota</taxon>
        <taxon>Bacilli</taxon>
        <taxon>Bacillales</taxon>
        <taxon>Thermoactinomycetaceae</taxon>
        <taxon>Thermoactinomyces</taxon>
    </lineage>
</organism>
<proteinExistence type="predicted"/>
<dbReference type="AlphaFoldDB" id="A0A7W1X928"/>
<protein>
    <submittedName>
        <fullName evidence="3">PadR family transcriptional regulator</fullName>
    </submittedName>
</protein>
<dbReference type="OrthoDB" id="9808762at2"/>
<dbReference type="PANTHER" id="PTHR43252">
    <property type="entry name" value="TRANSCRIPTIONAL REGULATOR YQJI"/>
    <property type="match status" value="1"/>
</dbReference>
<evidence type="ECO:0000259" key="2">
    <source>
        <dbReference type="Pfam" id="PF03551"/>
    </source>
</evidence>
<gene>
    <name evidence="3" type="ORF">H1164_04850</name>
</gene>
<dbReference type="PANTHER" id="PTHR43252:SF6">
    <property type="entry name" value="NEGATIVE TRANSCRIPTION REGULATOR PADR"/>
    <property type="match status" value="1"/>
</dbReference>
<dbReference type="InterPro" id="IPR036390">
    <property type="entry name" value="WH_DNA-bd_sf"/>
</dbReference>
<reference evidence="3 4" key="1">
    <citation type="submission" date="2020-07" db="EMBL/GenBank/DDBJ databases">
        <authorList>
            <person name="Feng H."/>
        </authorList>
    </citation>
    <scope>NUCLEOTIDE SEQUENCE [LARGE SCALE GENOMIC DNA]</scope>
    <source>
        <strain evidence="4">s-11</strain>
    </source>
</reference>
<dbReference type="EMBL" id="JACEIP010000005">
    <property type="protein sequence ID" value="MBA4542229.1"/>
    <property type="molecule type" value="Genomic_DNA"/>
</dbReference>
<keyword evidence="4" id="KW-1185">Reference proteome</keyword>
<dbReference type="RefSeq" id="WP_033099684.1">
    <property type="nucleotide sequence ID" value="NZ_JACEIP010000005.1"/>
</dbReference>
<feature type="domain" description="Transcription regulator PadR N-terminal" evidence="2">
    <location>
        <begin position="14"/>
        <end position="88"/>
    </location>
</feature>